<evidence type="ECO:0000313" key="2">
    <source>
        <dbReference type="Proteomes" id="UP000708208"/>
    </source>
</evidence>
<dbReference type="Proteomes" id="UP000708208">
    <property type="component" value="Unassembled WGS sequence"/>
</dbReference>
<dbReference type="EMBL" id="CAJVCH010105147">
    <property type="protein sequence ID" value="CAG7724043.1"/>
    <property type="molecule type" value="Genomic_DNA"/>
</dbReference>
<keyword evidence="2" id="KW-1185">Reference proteome</keyword>
<organism evidence="1 2">
    <name type="scientific">Allacma fusca</name>
    <dbReference type="NCBI Taxonomy" id="39272"/>
    <lineage>
        <taxon>Eukaryota</taxon>
        <taxon>Metazoa</taxon>
        <taxon>Ecdysozoa</taxon>
        <taxon>Arthropoda</taxon>
        <taxon>Hexapoda</taxon>
        <taxon>Collembola</taxon>
        <taxon>Symphypleona</taxon>
        <taxon>Sminthuridae</taxon>
        <taxon>Allacma</taxon>
    </lineage>
</organism>
<accession>A0A8J2JUB6</accession>
<sequence length="216" mass="24920">MKVKERHVVYRWTKFRIDPPKNGSNSQFEVEAVIRVLSEDKMTYRVIPDKLLKQGHKISIGPISHVVNSKGKIRQAKVSGLPQSKDIIYPIVRNPRNMRKVARYASNANPLSQRAIAKKLDTSHTTVNKIIHGDLVMQTRKKHRGHTLKDSHTQNRKTNARELYERHLAGKRSDFAVNLKEAYFYILRLQRGAKNLFHQGPKSGSGSSHEQERKVW</sequence>
<dbReference type="OrthoDB" id="8282817at2759"/>
<protein>
    <submittedName>
        <fullName evidence="1">Uncharacterized protein</fullName>
    </submittedName>
</protein>
<proteinExistence type="predicted"/>
<gene>
    <name evidence="1" type="ORF">AFUS01_LOCUS13087</name>
</gene>
<dbReference type="AlphaFoldDB" id="A0A8J2JUB6"/>
<reference evidence="1" key="1">
    <citation type="submission" date="2021-06" db="EMBL/GenBank/DDBJ databases">
        <authorList>
            <person name="Hodson N. C."/>
            <person name="Mongue J. A."/>
            <person name="Jaron S. K."/>
        </authorList>
    </citation>
    <scope>NUCLEOTIDE SEQUENCE</scope>
</reference>
<comment type="caution">
    <text evidence="1">The sequence shown here is derived from an EMBL/GenBank/DDBJ whole genome shotgun (WGS) entry which is preliminary data.</text>
</comment>
<evidence type="ECO:0000313" key="1">
    <source>
        <dbReference type="EMBL" id="CAG7724043.1"/>
    </source>
</evidence>
<name>A0A8J2JUB6_9HEXA</name>